<dbReference type="EMBL" id="OX459120">
    <property type="protein sequence ID" value="CAI9098111.1"/>
    <property type="molecule type" value="Genomic_DNA"/>
</dbReference>
<keyword evidence="4" id="KW-1185">Reference proteome</keyword>
<feature type="compositionally biased region" description="Low complexity" evidence="2">
    <location>
        <begin position="104"/>
        <end position="115"/>
    </location>
</feature>
<dbReference type="PANTHER" id="PTHR33701:SF2">
    <property type="entry name" value="TRANSMEMBRANE PROTEIN"/>
    <property type="match status" value="1"/>
</dbReference>
<dbReference type="AlphaFoldDB" id="A0AAV1CRC0"/>
<feature type="compositionally biased region" description="Polar residues" evidence="2">
    <location>
        <begin position="129"/>
        <end position="143"/>
    </location>
</feature>
<feature type="compositionally biased region" description="Polar residues" evidence="2">
    <location>
        <begin position="151"/>
        <end position="179"/>
    </location>
</feature>
<evidence type="ECO:0000313" key="4">
    <source>
        <dbReference type="Proteomes" id="UP001161247"/>
    </source>
</evidence>
<proteinExistence type="predicted"/>
<name>A0AAV1CRC0_OLDCO</name>
<feature type="compositionally biased region" description="Basic and acidic residues" evidence="2">
    <location>
        <begin position="92"/>
        <end position="103"/>
    </location>
</feature>
<organism evidence="3 4">
    <name type="scientific">Oldenlandia corymbosa var. corymbosa</name>
    <dbReference type="NCBI Taxonomy" id="529605"/>
    <lineage>
        <taxon>Eukaryota</taxon>
        <taxon>Viridiplantae</taxon>
        <taxon>Streptophyta</taxon>
        <taxon>Embryophyta</taxon>
        <taxon>Tracheophyta</taxon>
        <taxon>Spermatophyta</taxon>
        <taxon>Magnoliopsida</taxon>
        <taxon>eudicotyledons</taxon>
        <taxon>Gunneridae</taxon>
        <taxon>Pentapetalae</taxon>
        <taxon>asterids</taxon>
        <taxon>lamiids</taxon>
        <taxon>Gentianales</taxon>
        <taxon>Rubiaceae</taxon>
        <taxon>Rubioideae</taxon>
        <taxon>Spermacoceae</taxon>
        <taxon>Hedyotis-Oldenlandia complex</taxon>
        <taxon>Oldenlandia</taxon>
    </lineage>
</organism>
<evidence type="ECO:0000256" key="1">
    <source>
        <dbReference type="SAM" id="Coils"/>
    </source>
</evidence>
<feature type="coiled-coil region" evidence="1">
    <location>
        <begin position="32"/>
        <end position="87"/>
    </location>
</feature>
<keyword evidence="1" id="KW-0175">Coiled coil</keyword>
<accession>A0AAV1CRC0</accession>
<dbReference type="Proteomes" id="UP001161247">
    <property type="component" value="Chromosome 3"/>
</dbReference>
<protein>
    <submittedName>
        <fullName evidence="3">OLC1v1034698C3</fullName>
    </submittedName>
</protein>
<dbReference type="PANTHER" id="PTHR33701">
    <property type="entry name" value="TRANSMEMBRANE PROTEIN"/>
    <property type="match status" value="1"/>
</dbReference>
<feature type="compositionally biased region" description="Low complexity" evidence="2">
    <location>
        <begin position="224"/>
        <end position="239"/>
    </location>
</feature>
<sequence length="316" mass="34909">MTAESNADGKPSRKVEGGEEVLRKVECLRGRLLAERAASRNAKEEADQFEKKLMELETRLKEETKSRNRAERRLKSLIKKLESLEIFYVSDESERSGFLEKSEISSASSVASTSTKEADNHSKPVKINPNVTPASSTHNSQEQPAVPQIPPTQESSSFPDMDSRPNNVSKIKVSSSESFVTPADEKLETAEITNPTTSSAEKCPESPTPMENSSSVTEEEDIAKSSTSASTETESNSSKCGGLDLNKENQKEKVEQDDDENVDNSLAIVAIDLPKKEQRIDPVVLDATVKEVLDALRHAKQKLQTSMERRRMIRVG</sequence>
<feature type="compositionally biased region" description="Polar residues" evidence="2">
    <location>
        <begin position="191"/>
        <end position="200"/>
    </location>
</feature>
<feature type="compositionally biased region" description="Basic and acidic residues" evidence="2">
    <location>
        <begin position="245"/>
        <end position="254"/>
    </location>
</feature>
<feature type="region of interest" description="Disordered" evidence="2">
    <location>
        <begin position="91"/>
        <end position="262"/>
    </location>
</feature>
<evidence type="ECO:0000256" key="2">
    <source>
        <dbReference type="SAM" id="MobiDB-lite"/>
    </source>
</evidence>
<gene>
    <name evidence="3" type="ORF">OLC1_LOCUS8417</name>
</gene>
<evidence type="ECO:0000313" key="3">
    <source>
        <dbReference type="EMBL" id="CAI9098111.1"/>
    </source>
</evidence>
<reference evidence="3" key="1">
    <citation type="submission" date="2023-03" db="EMBL/GenBank/DDBJ databases">
        <authorList>
            <person name="Julca I."/>
        </authorList>
    </citation>
    <scope>NUCLEOTIDE SEQUENCE</scope>
</reference>